<feature type="coiled-coil region" evidence="1">
    <location>
        <begin position="107"/>
        <end position="141"/>
    </location>
</feature>
<evidence type="ECO:0000313" key="3">
    <source>
        <dbReference type="EMBL" id="KAL1886880.1"/>
    </source>
</evidence>
<keyword evidence="4" id="KW-1185">Reference proteome</keyword>
<protein>
    <submittedName>
        <fullName evidence="3">Uncharacterized protein</fullName>
    </submittedName>
</protein>
<keyword evidence="1" id="KW-0175">Coiled coil</keyword>
<comment type="caution">
    <text evidence="3">The sequence shown here is derived from an EMBL/GenBank/DDBJ whole genome shotgun (WGS) entry which is preliminary data.</text>
</comment>
<dbReference type="EMBL" id="JAVDPF010000001">
    <property type="protein sequence ID" value="KAL1886880.1"/>
    <property type="molecule type" value="Genomic_DNA"/>
</dbReference>
<reference evidence="3 4" key="1">
    <citation type="journal article" date="2024" name="IMA Fungus">
        <title>IMA Genome - F19 : A genome assembly and annotation guide to empower mycologists, including annotated draft genome sequences of Ceratocystis pirilliformis, Diaporthe australafricana, Fusarium ophioides, Paecilomyces lecythidis, and Sporothrix stenoceras.</title>
        <authorList>
            <person name="Aylward J."/>
            <person name="Wilson A.M."/>
            <person name="Visagie C.M."/>
            <person name="Spraker J."/>
            <person name="Barnes I."/>
            <person name="Buitendag C."/>
            <person name="Ceriani C."/>
            <person name="Del Mar Angel L."/>
            <person name="du Plessis D."/>
            <person name="Fuchs T."/>
            <person name="Gasser K."/>
            <person name="Kramer D."/>
            <person name="Li W."/>
            <person name="Munsamy K."/>
            <person name="Piso A."/>
            <person name="Price J.L."/>
            <person name="Sonnekus B."/>
            <person name="Thomas C."/>
            <person name="van der Nest A."/>
            <person name="van Dijk A."/>
            <person name="van Heerden A."/>
            <person name="van Vuuren N."/>
            <person name="Yilmaz N."/>
            <person name="Duong T.A."/>
            <person name="van der Merwe N.A."/>
            <person name="Wingfield M.J."/>
            <person name="Wingfield B.D."/>
        </authorList>
    </citation>
    <scope>NUCLEOTIDE SEQUENCE [LARGE SCALE GENOMIC DNA]</scope>
    <source>
        <strain evidence="3 4">CMW 18167</strain>
    </source>
</reference>
<feature type="region of interest" description="Disordered" evidence="2">
    <location>
        <begin position="62"/>
        <end position="102"/>
    </location>
</feature>
<evidence type="ECO:0000256" key="1">
    <source>
        <dbReference type="SAM" id="Coils"/>
    </source>
</evidence>
<feature type="compositionally biased region" description="Low complexity" evidence="2">
    <location>
        <begin position="62"/>
        <end position="85"/>
    </location>
</feature>
<name>A0ABR3YFR6_9EURO</name>
<organism evidence="3 4">
    <name type="scientific">Paecilomyces lecythidis</name>
    <dbReference type="NCBI Taxonomy" id="3004212"/>
    <lineage>
        <taxon>Eukaryota</taxon>
        <taxon>Fungi</taxon>
        <taxon>Dikarya</taxon>
        <taxon>Ascomycota</taxon>
        <taxon>Pezizomycotina</taxon>
        <taxon>Eurotiomycetes</taxon>
        <taxon>Eurotiomycetidae</taxon>
        <taxon>Eurotiales</taxon>
        <taxon>Thermoascaceae</taxon>
        <taxon>Paecilomyces</taxon>
    </lineage>
</organism>
<evidence type="ECO:0000256" key="2">
    <source>
        <dbReference type="SAM" id="MobiDB-lite"/>
    </source>
</evidence>
<sequence length="187" mass="21331">MANQNENSAPNEIGYGDFFLAGPTYISYTASAQGQVQRAIRRGRGGRIWRGNSARSILSRHQPYQQNENQGQDQHQHQHQNQSHSHSQRWGGMSRQSRRRPLDEWSVSELTQEMQRLAAARENHLQQAQHAQERLNELRNFIRATAMSGGTPATSTAEYRESTDHISRKGDNTEGQMVVKQESDHEP</sequence>
<feature type="compositionally biased region" description="Basic and acidic residues" evidence="2">
    <location>
        <begin position="158"/>
        <end position="172"/>
    </location>
</feature>
<gene>
    <name evidence="3" type="ORF">Plec18167_000815</name>
</gene>
<accession>A0ABR3YFR6</accession>
<evidence type="ECO:0000313" key="4">
    <source>
        <dbReference type="Proteomes" id="UP001583193"/>
    </source>
</evidence>
<proteinExistence type="predicted"/>
<feature type="region of interest" description="Disordered" evidence="2">
    <location>
        <begin position="148"/>
        <end position="187"/>
    </location>
</feature>
<dbReference type="Proteomes" id="UP001583193">
    <property type="component" value="Unassembled WGS sequence"/>
</dbReference>